<reference evidence="1" key="1">
    <citation type="submission" date="2020-05" db="EMBL/GenBank/DDBJ databases">
        <authorList>
            <person name="Chiriac C."/>
            <person name="Salcher M."/>
            <person name="Ghai R."/>
            <person name="Kavagutti S V."/>
        </authorList>
    </citation>
    <scope>NUCLEOTIDE SEQUENCE</scope>
</reference>
<proteinExistence type="predicted"/>
<gene>
    <name evidence="1" type="ORF">UFOVP241_42</name>
</gene>
<protein>
    <submittedName>
        <fullName evidence="1">Uncharacterized protein</fullName>
    </submittedName>
</protein>
<dbReference type="EMBL" id="LR798286">
    <property type="protein sequence ID" value="CAB5220862.1"/>
    <property type="molecule type" value="Genomic_DNA"/>
</dbReference>
<dbReference type="InterPro" id="IPR010985">
    <property type="entry name" value="Ribbon_hlx_hlx"/>
</dbReference>
<organism evidence="1">
    <name type="scientific">uncultured Caudovirales phage</name>
    <dbReference type="NCBI Taxonomy" id="2100421"/>
    <lineage>
        <taxon>Viruses</taxon>
        <taxon>Duplodnaviria</taxon>
        <taxon>Heunggongvirae</taxon>
        <taxon>Uroviricota</taxon>
        <taxon>Caudoviricetes</taxon>
        <taxon>Peduoviridae</taxon>
        <taxon>Maltschvirus</taxon>
        <taxon>Maltschvirus maltsch</taxon>
    </lineage>
</organism>
<dbReference type="Gene3D" id="1.10.1220.10">
    <property type="entry name" value="Met repressor-like"/>
    <property type="match status" value="1"/>
</dbReference>
<dbReference type="GO" id="GO:0006355">
    <property type="term" value="P:regulation of DNA-templated transcription"/>
    <property type="evidence" value="ECO:0007669"/>
    <property type="project" value="InterPro"/>
</dbReference>
<dbReference type="InterPro" id="IPR013321">
    <property type="entry name" value="Arc_rbn_hlx_hlx"/>
</dbReference>
<sequence length="75" mass="8190">MSLDRQDVRFKLDHVLHAQLKAICATDGTEINDFVEALVVPVVRKRVHEAIELAERLQRAGIAGHGGEHPGVAGK</sequence>
<accession>A0A6J7WW05</accession>
<evidence type="ECO:0000313" key="1">
    <source>
        <dbReference type="EMBL" id="CAB5220862.1"/>
    </source>
</evidence>
<dbReference type="SUPFAM" id="SSF47598">
    <property type="entry name" value="Ribbon-helix-helix"/>
    <property type="match status" value="1"/>
</dbReference>
<name>A0A6J7WW05_9CAUD</name>